<feature type="region of interest" description="Disordered" evidence="1">
    <location>
        <begin position="291"/>
        <end position="350"/>
    </location>
</feature>
<dbReference type="Proteomes" id="UP000182977">
    <property type="component" value="Chromosome I"/>
</dbReference>
<dbReference type="OrthoDB" id="5188881at2"/>
<dbReference type="STRING" id="419479.SAMN04488563_0431"/>
<sequence>MNNSTHQPALTRIDASTDEGLKRALRKLHTAEDWNGPVGRAVIDQLRLRALAVVRASRASADLTVAHLVDGLISIGWEIATAQRADILAADRPWGLIVRALARAAVQEVRSAELVTSGDGTRWAVAGGWHTARRLGMDGAQVTDRLVPARHDPTGDAVTESRPDDPAVRWDPGLIGLRDELVATGSPRALATELISAALDVLQLTRRRSHVHYTAYRDERLARLLATHQIRALVDLLIGTRRDGPAGSAWLALREAAQAGGPVSLADAHPQSLPRLAVLAQAWTRPTSRAVSGHLNGHTPARPAQPGHRPSAEVGGRVHLRATSGARRQPPMGCRARRTAHASTARRRTA</sequence>
<keyword evidence="3" id="KW-1185">Reference proteome</keyword>
<feature type="compositionally biased region" description="Basic residues" evidence="1">
    <location>
        <begin position="335"/>
        <end position="350"/>
    </location>
</feature>
<accession>A0A1H2GCQ8</accession>
<organism evidence="2 3">
    <name type="scientific">Jiangella alkaliphila</name>
    <dbReference type="NCBI Taxonomy" id="419479"/>
    <lineage>
        <taxon>Bacteria</taxon>
        <taxon>Bacillati</taxon>
        <taxon>Actinomycetota</taxon>
        <taxon>Actinomycetes</taxon>
        <taxon>Jiangellales</taxon>
        <taxon>Jiangellaceae</taxon>
        <taxon>Jiangella</taxon>
    </lineage>
</organism>
<proteinExistence type="predicted"/>
<protein>
    <submittedName>
        <fullName evidence="2">Uncharacterized protein</fullName>
    </submittedName>
</protein>
<name>A0A1H2GCQ8_9ACTN</name>
<gene>
    <name evidence="2" type="ORF">SAMN04488563_0431</name>
</gene>
<dbReference type="EMBL" id="LT629791">
    <property type="protein sequence ID" value="SDU17526.1"/>
    <property type="molecule type" value="Genomic_DNA"/>
</dbReference>
<evidence type="ECO:0000313" key="2">
    <source>
        <dbReference type="EMBL" id="SDU17526.1"/>
    </source>
</evidence>
<dbReference type="AlphaFoldDB" id="A0A1H2GCQ8"/>
<evidence type="ECO:0000313" key="3">
    <source>
        <dbReference type="Proteomes" id="UP000182977"/>
    </source>
</evidence>
<evidence type="ECO:0000256" key="1">
    <source>
        <dbReference type="SAM" id="MobiDB-lite"/>
    </source>
</evidence>
<dbReference type="RefSeq" id="WP_046766636.1">
    <property type="nucleotide sequence ID" value="NZ_KQ061219.1"/>
</dbReference>
<reference evidence="3" key="1">
    <citation type="submission" date="2016-10" db="EMBL/GenBank/DDBJ databases">
        <authorList>
            <person name="Varghese N."/>
            <person name="Submissions S."/>
        </authorList>
    </citation>
    <scope>NUCLEOTIDE SEQUENCE [LARGE SCALE GENOMIC DNA]</scope>
    <source>
        <strain evidence="3">DSM 45079</strain>
    </source>
</reference>